<reference evidence="1 2" key="1">
    <citation type="submission" date="2023-04" db="EMBL/GenBank/DDBJ databases">
        <title>Streptomyces chengmaiensis sp. nov. isolated from the stem of mangrove plant in Hainan.</title>
        <authorList>
            <person name="Huang X."/>
            <person name="Zhou S."/>
            <person name="Chu X."/>
            <person name="Xie Y."/>
            <person name="Lin Y."/>
        </authorList>
    </citation>
    <scope>NUCLEOTIDE SEQUENCE [LARGE SCALE GENOMIC DNA]</scope>
    <source>
        <strain evidence="1 2">HNM0663</strain>
    </source>
</reference>
<dbReference type="EMBL" id="JARWBG010000002">
    <property type="protein sequence ID" value="MDH2387623.1"/>
    <property type="molecule type" value="Genomic_DNA"/>
</dbReference>
<comment type="caution">
    <text evidence="1">The sequence shown here is derived from an EMBL/GenBank/DDBJ whole genome shotgun (WGS) entry which is preliminary data.</text>
</comment>
<proteinExistence type="predicted"/>
<protein>
    <submittedName>
        <fullName evidence="1">Uncharacterized protein</fullName>
    </submittedName>
</protein>
<sequence>MPGISEEWAVQDFVIRAVSLISADRFWTQALSRQELTREEIGELAHVGNSSILDAWLHISDGEILQPVLKSVVSRSEHAADAFTRLAQGESGEAESRLQRLASRDGFESSMSAAFSNLMTLRHQEAEVLTDKIKNLEDGNWVPGDLTPQAACALILAASGAAAVLGDLTLASYLLGVYAAMGCGS</sequence>
<dbReference type="Proteomes" id="UP001223144">
    <property type="component" value="Unassembled WGS sequence"/>
</dbReference>
<keyword evidence="2" id="KW-1185">Reference proteome</keyword>
<evidence type="ECO:0000313" key="1">
    <source>
        <dbReference type="EMBL" id="MDH2387623.1"/>
    </source>
</evidence>
<organism evidence="1 2">
    <name type="scientific">Streptomyces chengmaiensis</name>
    <dbReference type="NCBI Taxonomy" id="3040919"/>
    <lineage>
        <taxon>Bacteria</taxon>
        <taxon>Bacillati</taxon>
        <taxon>Actinomycetota</taxon>
        <taxon>Actinomycetes</taxon>
        <taxon>Kitasatosporales</taxon>
        <taxon>Streptomycetaceae</taxon>
        <taxon>Streptomyces</taxon>
    </lineage>
</organism>
<gene>
    <name evidence="1" type="ORF">QCN29_02230</name>
</gene>
<evidence type="ECO:0000313" key="2">
    <source>
        <dbReference type="Proteomes" id="UP001223144"/>
    </source>
</evidence>
<name>A0ABT6HG16_9ACTN</name>
<dbReference type="RefSeq" id="WP_279925826.1">
    <property type="nucleotide sequence ID" value="NZ_JARWBG010000002.1"/>
</dbReference>
<accession>A0ABT6HG16</accession>